<keyword evidence="3" id="KW-1185">Reference proteome</keyword>
<sequence>MAWTMRLSEDEEGQLTRQAMTEGRSKQEITRDALRMYLDRNRTWDEPFLTDEETFDLGGPVTKDDIRESMRQRSA</sequence>
<evidence type="ECO:0000256" key="1">
    <source>
        <dbReference type="SAM" id="MobiDB-lite"/>
    </source>
</evidence>
<evidence type="ECO:0000313" key="2">
    <source>
        <dbReference type="EMBL" id="OEU95775.1"/>
    </source>
</evidence>
<dbReference type="EMBL" id="LJGU01000150">
    <property type="protein sequence ID" value="OEU95775.1"/>
    <property type="molecule type" value="Genomic_DNA"/>
</dbReference>
<comment type="caution">
    <text evidence="2">The sequence shown here is derived from an EMBL/GenBank/DDBJ whole genome shotgun (WGS) entry which is preliminary data.</text>
</comment>
<feature type="region of interest" description="Disordered" evidence="1">
    <location>
        <begin position="55"/>
        <end position="75"/>
    </location>
</feature>
<protein>
    <recommendedName>
        <fullName evidence="4">CopG family transcriptional regulator</fullName>
    </recommendedName>
</protein>
<dbReference type="RefSeq" id="WP_070198680.1">
    <property type="nucleotide sequence ID" value="NZ_LJGU01000150.1"/>
</dbReference>
<dbReference type="AlphaFoldDB" id="A0A1E7JWA5"/>
<proteinExistence type="predicted"/>
<dbReference type="Proteomes" id="UP000176101">
    <property type="component" value="Unassembled WGS sequence"/>
</dbReference>
<feature type="region of interest" description="Disordered" evidence="1">
    <location>
        <begin position="1"/>
        <end position="27"/>
    </location>
</feature>
<evidence type="ECO:0000313" key="3">
    <source>
        <dbReference type="Proteomes" id="UP000176101"/>
    </source>
</evidence>
<feature type="compositionally biased region" description="Basic and acidic residues" evidence="1">
    <location>
        <begin position="62"/>
        <end position="75"/>
    </location>
</feature>
<accession>A0A1E7JWA5</accession>
<reference evidence="2 3" key="1">
    <citation type="journal article" date="2016" name="Front. Microbiol.">
        <title>Comparative Genomics Analysis of Streptomyces Species Reveals Their Adaptation to the Marine Environment and Their Diversity at the Genomic Level.</title>
        <authorList>
            <person name="Tian X."/>
            <person name="Zhang Z."/>
            <person name="Yang T."/>
            <person name="Chen M."/>
            <person name="Li J."/>
            <person name="Chen F."/>
            <person name="Yang J."/>
            <person name="Li W."/>
            <person name="Zhang B."/>
            <person name="Zhang Z."/>
            <person name="Wu J."/>
            <person name="Zhang C."/>
            <person name="Long L."/>
            <person name="Xiao J."/>
        </authorList>
    </citation>
    <scope>NUCLEOTIDE SEQUENCE [LARGE SCALE GENOMIC DNA]</scope>
    <source>
        <strain evidence="2 3">SCSIO 02100</strain>
    </source>
</reference>
<gene>
    <name evidence="2" type="ORF">AN216_23380</name>
</gene>
<evidence type="ECO:0008006" key="4">
    <source>
        <dbReference type="Google" id="ProtNLM"/>
    </source>
</evidence>
<dbReference type="OrthoDB" id="8907023at2"/>
<dbReference type="STRING" id="1075402.AN216_23380"/>
<organism evidence="2 3">
    <name type="scientific">Streptomyces oceani</name>
    <dbReference type="NCBI Taxonomy" id="1075402"/>
    <lineage>
        <taxon>Bacteria</taxon>
        <taxon>Bacillati</taxon>
        <taxon>Actinomycetota</taxon>
        <taxon>Actinomycetes</taxon>
        <taxon>Kitasatosporales</taxon>
        <taxon>Streptomycetaceae</taxon>
        <taxon>Streptomyces</taxon>
    </lineage>
</organism>
<name>A0A1E7JWA5_9ACTN</name>